<feature type="region of interest" description="Disordered" evidence="10">
    <location>
        <begin position="1"/>
        <end position="22"/>
    </location>
</feature>
<comment type="subcellular location">
    <subcellularLocation>
        <location evidence="1">Cytoplasm</location>
    </subcellularLocation>
</comment>
<gene>
    <name evidence="13" type="ORF">DDE83_005912</name>
</gene>
<sequence length="1798" mass="202204">MSWRRGGRGQRGGGAGDRGNTQPTCYEFRTKGVCERPNCRFSHNIGLNDTSSPSAAYLSTDSASAQQRHRDQRTCHFYRNGNCNRGAHCRFSHNTSEEQPSHDELLPRRINESTEQKQARQTYNAWKSYLGKDPDDFRTMRRLWKGAQAILQEGDRDWKQQLPQDLATDDQNYKGYQHIGAILGRRVLNNDYDDFVKVCRDFLLTMTHPSIVDCLAVDTQVASLFNYISGTNGSRAVPFFQHLCETLVALRIDDSPPVSVELLEGTLVAMSRLLSELLRRNARARFNNNLQTLTEALEAASKIFAPNGPNVPSTLVSNCVADVRAIVARAKGLLATPGLNNDPRLTAPVIYPRDFVLPSNRHDNDKIDIAEIVIFPTLDEIMSDAQECLPFTDPNQPHFLTNPVERHIDTYFRLLRHEIFGDLKEALSCLMQELTRNPALFDSPKIKLGDVRAHQYSGAFISGLKFTGKQGLEFDLSFQQPSSIQEKPAGKQLQWWTDMKRLGRGSLISFIWLQNATVQHAFLEVTEPSAEKREAHVLINPDNSATVTVRMMTQDKPALTMLMEARAGLLQGIILEFPKLMPATFVPILENLQGMQRLGHLPFSQWIVPSRHTEPSSTRVYHIIPPPLYARNPGFIFPLRSIVGKEDGKIMVQPTSSCDDRDMLDILEAKTPLDRGQCRALISALTREYAFIQGPPGTGKSYLGLQLMKVLLDVKAKAKLGPILVVCYTNHALDQFLEHLLDDGVEKIIRVGGQSKSDRLKECNLNKLKRGEMKTKSERRMIWEAHNTLGTHEEEGVSVLHQLEHLRKHGEWSDLATHICEDYPEIHSQFRDIDDEGFKHVGRHPFDLWKVGDAPSTIASHHPQPVASIRDVIQKATIDAYSLTFLERQALVAHFVKEIHDAKVAQLYEILNAVAAWQVSLENVYAEASRRILEGADVIGITTSGLAGKISLLKHVRCKVMVCEEAGEILEPHMISALLPSVQHCIQIGDHEQLRPSVSNYKDLSTESQRGRLHQLDKSQFERLCVGEHGRPVMPIAQLNVQRRMRPEISALIRETIYDKLIDHAITYTMPDVVGLRKNVFWLDHNHFEDGMDVNDQFDKSKTNTWEVAMVQAIVHHVIRQGVYKSSEIAVLTPYTGQLQKLRQAMRNDFEIVLSDRDQEALKDEGYESDEPQLPGRGVDISNDEQKPLQKQTLINLLRVATVDNFQGEEAKVVIISLVRSNEKEEVGFLKSSNRINVLLSRAKHGMYIIGNTETYANVTMWKEVINILRTEQSVGQYLGLCCPRHPETTIDVQTPDDFEVFSPQGGCMEPCQDRLPCGHSCTLQAHEVPFEMSGAMRSMYSACGMKPDGEPDMILFQPYSDIDLDESPIVVLGCSHFFTIETLDGQIDIKQVYSHDAVTDQYTGLVENSQLAVGVPQCPHCRTPIRQHVTQRYNRIVNRAVMDEISKRFIVNGQKELRGFESRLQKLEKDLESSREGIVPNVTIPVGNPQLANLYTQGIAEAINDKLANRYLPTSVLEKNVKACQLRMADKNQPATKLHEAMVYAINMNSSIDDALSKLSLDASAASAKRNRDQRVTFGFRSIKSKVRCLVLEDKYEVACAVQAKYPTTKPKLVFPGGEPLTESVFFLNQCAQLIKECTDESLPKFAVEATLYFSRITGLISSSGLYKDANPDTVMQYREVARWFLKKAAELCQQPFQGAKELAQAVEHSDRLLGKAFYQEVSREELEAIKQAMVSGSGGIATHSGHWYECERGHPFAIGECGMPMEYARCPECGAAIGGQNHTAVEGVTRSTRMED</sequence>
<evidence type="ECO:0000259" key="12">
    <source>
        <dbReference type="PROSITE" id="PS51981"/>
    </source>
</evidence>
<organism evidence="13 14">
    <name type="scientific">Stemphylium lycopersici</name>
    <name type="common">Tomato gray leaf spot disease fungus</name>
    <name type="synonym">Thyrospora lycopersici</name>
    <dbReference type="NCBI Taxonomy" id="183478"/>
    <lineage>
        <taxon>Eukaryota</taxon>
        <taxon>Fungi</taxon>
        <taxon>Dikarya</taxon>
        <taxon>Ascomycota</taxon>
        <taxon>Pezizomycotina</taxon>
        <taxon>Dothideomycetes</taxon>
        <taxon>Pleosporomycetidae</taxon>
        <taxon>Pleosporales</taxon>
        <taxon>Pleosporineae</taxon>
        <taxon>Pleosporaceae</taxon>
        <taxon>Stemphylium</taxon>
    </lineage>
</organism>
<evidence type="ECO:0000256" key="3">
    <source>
        <dbReference type="ARBA" id="ARBA00022723"/>
    </source>
</evidence>
<keyword evidence="9" id="KW-0175">Coiled coil</keyword>
<dbReference type="GO" id="GO:0005737">
    <property type="term" value="C:cytoplasm"/>
    <property type="evidence" value="ECO:0007669"/>
    <property type="project" value="UniProtKB-SubCell"/>
</dbReference>
<dbReference type="GO" id="GO:0002376">
    <property type="term" value="P:immune system process"/>
    <property type="evidence" value="ECO:0007669"/>
    <property type="project" value="UniProtKB-KW"/>
</dbReference>
<dbReference type="EC" id="3.6.1.15" evidence="13"/>
<dbReference type="Pfam" id="PF20173">
    <property type="entry name" value="ZnF_RZ-type"/>
    <property type="match status" value="1"/>
</dbReference>
<dbReference type="EMBL" id="QGDH01000085">
    <property type="protein sequence ID" value="RAR08506.1"/>
    <property type="molecule type" value="Genomic_DNA"/>
</dbReference>
<dbReference type="GO" id="GO:0008270">
    <property type="term" value="F:zinc ion binding"/>
    <property type="evidence" value="ECO:0007669"/>
    <property type="project" value="UniProtKB-KW"/>
</dbReference>
<evidence type="ECO:0000256" key="6">
    <source>
        <dbReference type="ARBA" id="ARBA00022833"/>
    </source>
</evidence>
<keyword evidence="5 13" id="KW-0067">ATP-binding</keyword>
<dbReference type="SUPFAM" id="SSF52540">
    <property type="entry name" value="P-loop containing nucleoside triphosphate hydrolases"/>
    <property type="match status" value="1"/>
</dbReference>
<dbReference type="FunFam" id="3.40.50.300:FF:001660">
    <property type="entry name" value="NF-X1 finger and helicase protein, putative"/>
    <property type="match status" value="1"/>
</dbReference>
<keyword evidence="5 13" id="KW-0347">Helicase</keyword>
<comment type="caution">
    <text evidence="13">The sequence shown here is derived from an EMBL/GenBank/DDBJ whole genome shotgun (WGS) entry which is preliminary data.</text>
</comment>
<feature type="domain" description="C3H1-type" evidence="11">
    <location>
        <begin position="70"/>
        <end position="96"/>
    </location>
</feature>
<dbReference type="InterPro" id="IPR000571">
    <property type="entry name" value="Znf_CCCH"/>
</dbReference>
<dbReference type="InterPro" id="IPR027417">
    <property type="entry name" value="P-loop_NTPase"/>
</dbReference>
<keyword evidence="4 8" id="KW-0863">Zinc-finger</keyword>
<dbReference type="Gene3D" id="3.40.50.300">
    <property type="entry name" value="P-loop containing nucleotide triphosphate hydrolases"/>
    <property type="match status" value="2"/>
</dbReference>
<dbReference type="PROSITE" id="PS51981">
    <property type="entry name" value="ZF_RZ"/>
    <property type="match status" value="1"/>
</dbReference>
<dbReference type="PANTHER" id="PTHR10887:SF445">
    <property type="entry name" value="NFX1-TYPE ZINC FINGER-CONTAINING PROTEIN 1"/>
    <property type="match status" value="1"/>
</dbReference>
<dbReference type="CDD" id="cd17936">
    <property type="entry name" value="EEXXEc_NFX1"/>
    <property type="match status" value="1"/>
</dbReference>
<dbReference type="InterPro" id="IPR046439">
    <property type="entry name" value="ZF_RZ_dom"/>
</dbReference>
<dbReference type="GO" id="GO:0017111">
    <property type="term" value="F:ribonucleoside triphosphate phosphatase activity"/>
    <property type="evidence" value="ECO:0007669"/>
    <property type="project" value="UniProtKB-EC"/>
</dbReference>
<dbReference type="PANTHER" id="PTHR10887">
    <property type="entry name" value="DNA2/NAM7 HELICASE FAMILY"/>
    <property type="match status" value="1"/>
</dbReference>
<dbReference type="SMART" id="SM00356">
    <property type="entry name" value="ZnF_C3H1"/>
    <property type="match status" value="2"/>
</dbReference>
<feature type="zinc finger region" description="C3H1-type" evidence="8">
    <location>
        <begin position="70"/>
        <end position="96"/>
    </location>
</feature>
<dbReference type="GO" id="GO:0004386">
    <property type="term" value="F:helicase activity"/>
    <property type="evidence" value="ECO:0007669"/>
    <property type="project" value="UniProtKB-KW"/>
</dbReference>
<protein>
    <submittedName>
        <fullName evidence="13">Nf-x1 finger and helicase domain protein</fullName>
        <ecNumber evidence="13">3.6.1.15</ecNumber>
    </submittedName>
</protein>
<dbReference type="Pfam" id="PF13087">
    <property type="entry name" value="AAA_12"/>
    <property type="match status" value="1"/>
</dbReference>
<keyword evidence="3 8" id="KW-0479">Metal-binding</keyword>
<keyword evidence="7" id="KW-0391">Immunity</keyword>
<evidence type="ECO:0000256" key="9">
    <source>
        <dbReference type="SAM" id="Coils"/>
    </source>
</evidence>
<evidence type="ECO:0000256" key="1">
    <source>
        <dbReference type="ARBA" id="ARBA00004496"/>
    </source>
</evidence>
<evidence type="ECO:0000313" key="14">
    <source>
        <dbReference type="Proteomes" id="UP000249619"/>
    </source>
</evidence>
<keyword evidence="14" id="KW-1185">Reference proteome</keyword>
<keyword evidence="6 8" id="KW-0862">Zinc</keyword>
<feature type="coiled-coil region" evidence="9">
    <location>
        <begin position="1451"/>
        <end position="1478"/>
    </location>
</feature>
<evidence type="ECO:0000256" key="8">
    <source>
        <dbReference type="PROSITE-ProRule" id="PRU00723"/>
    </source>
</evidence>
<feature type="region of interest" description="Disordered" evidence="10">
    <location>
        <begin position="1163"/>
        <end position="1183"/>
    </location>
</feature>
<evidence type="ECO:0000256" key="5">
    <source>
        <dbReference type="ARBA" id="ARBA00022806"/>
    </source>
</evidence>
<dbReference type="STRING" id="183478.A0A364N171"/>
<dbReference type="InterPro" id="IPR047187">
    <property type="entry name" value="SF1_C_Upf1"/>
</dbReference>
<evidence type="ECO:0000256" key="2">
    <source>
        <dbReference type="ARBA" id="ARBA00022490"/>
    </source>
</evidence>
<dbReference type="InterPro" id="IPR041679">
    <property type="entry name" value="DNA2/NAM7-like_C"/>
</dbReference>
<dbReference type="GO" id="GO:0031380">
    <property type="term" value="C:nuclear RNA-directed RNA polymerase complex"/>
    <property type="evidence" value="ECO:0007669"/>
    <property type="project" value="TreeGrafter"/>
</dbReference>
<accession>A0A364N171</accession>
<dbReference type="Proteomes" id="UP000249619">
    <property type="component" value="Unassembled WGS sequence"/>
</dbReference>
<feature type="domain" description="C3H1-type" evidence="11">
    <location>
        <begin position="19"/>
        <end position="46"/>
    </location>
</feature>
<proteinExistence type="predicted"/>
<dbReference type="Pfam" id="PF13086">
    <property type="entry name" value="AAA_11"/>
    <property type="match status" value="1"/>
</dbReference>
<dbReference type="GO" id="GO:0031048">
    <property type="term" value="P:regulatory ncRNA-mediated heterochromatin formation"/>
    <property type="evidence" value="ECO:0007669"/>
    <property type="project" value="TreeGrafter"/>
</dbReference>
<evidence type="ECO:0000256" key="7">
    <source>
        <dbReference type="ARBA" id="ARBA00022859"/>
    </source>
</evidence>
<keyword evidence="5 13" id="KW-0547">Nucleotide-binding</keyword>
<dbReference type="CDD" id="cd18808">
    <property type="entry name" value="SF1_C_Upf1"/>
    <property type="match status" value="1"/>
</dbReference>
<dbReference type="InterPro" id="IPR041677">
    <property type="entry name" value="DNA2/NAM7_AAA_11"/>
</dbReference>
<evidence type="ECO:0000313" key="13">
    <source>
        <dbReference type="EMBL" id="RAR08506.1"/>
    </source>
</evidence>
<feature type="domain" description="RZ-type" evidence="12">
    <location>
        <begin position="1723"/>
        <end position="1798"/>
    </location>
</feature>
<evidence type="ECO:0000256" key="10">
    <source>
        <dbReference type="SAM" id="MobiDB-lite"/>
    </source>
</evidence>
<feature type="zinc finger region" description="C3H1-type" evidence="8">
    <location>
        <begin position="19"/>
        <end position="46"/>
    </location>
</feature>
<dbReference type="PROSITE" id="PS50103">
    <property type="entry name" value="ZF_C3H1"/>
    <property type="match status" value="2"/>
</dbReference>
<reference evidence="14" key="1">
    <citation type="submission" date="2018-05" db="EMBL/GenBank/DDBJ databases">
        <title>Draft genome sequence of Stemphylium lycopersici strain CIDEFI 213.</title>
        <authorList>
            <person name="Medina R."/>
            <person name="Franco M.E.E."/>
            <person name="Lucentini C.G."/>
            <person name="Saparrat M.C.N."/>
            <person name="Balatti P.A."/>
        </authorList>
    </citation>
    <scope>NUCLEOTIDE SEQUENCE [LARGE SCALE GENOMIC DNA]</scope>
    <source>
        <strain evidence="14">CIDEFI 213</strain>
    </source>
</reference>
<name>A0A364N171_STELY</name>
<evidence type="ECO:0000259" key="11">
    <source>
        <dbReference type="PROSITE" id="PS50103"/>
    </source>
</evidence>
<dbReference type="Gene3D" id="3.30.1370.210">
    <property type="match status" value="1"/>
</dbReference>
<dbReference type="SUPFAM" id="SSF90229">
    <property type="entry name" value="CCCH zinc finger"/>
    <property type="match status" value="1"/>
</dbReference>
<dbReference type="InterPro" id="IPR045055">
    <property type="entry name" value="DNA2/NAM7-like"/>
</dbReference>
<evidence type="ECO:0000256" key="4">
    <source>
        <dbReference type="ARBA" id="ARBA00022771"/>
    </source>
</evidence>
<keyword evidence="13" id="KW-0378">Hydrolase</keyword>
<keyword evidence="2" id="KW-0963">Cytoplasm</keyword>
<dbReference type="InterPro" id="IPR036855">
    <property type="entry name" value="Znf_CCCH_sf"/>
</dbReference>